<name>A0A8S5PXC7_9CAUD</name>
<proteinExistence type="predicted"/>
<evidence type="ECO:0000313" key="1">
    <source>
        <dbReference type="EMBL" id="DAE11416.1"/>
    </source>
</evidence>
<reference evidence="1" key="1">
    <citation type="journal article" date="2021" name="Proc. Natl. Acad. Sci. U.S.A.">
        <title>A Catalog of Tens of Thousands of Viruses from Human Metagenomes Reveals Hidden Associations with Chronic Diseases.</title>
        <authorList>
            <person name="Tisza M.J."/>
            <person name="Buck C.B."/>
        </authorList>
    </citation>
    <scope>NUCLEOTIDE SEQUENCE</scope>
    <source>
        <strain evidence="1">Ct4F219</strain>
    </source>
</reference>
<sequence>MNFTRGTVFVDNSITNTTVNPPSNNYYGYGLKNLVSALVNNVPGLSIQTVTTSTKDKYDATLSYKGLLFTLYNTGTYMYIKIGSLSKSDSNTAMYSKSVVSFMYSDEGVLSFCFTSITTSGVTGGSIVSIIPVEFKLSDGTTKELFWFKATTTYSNKLGNIPQFATGRTGLALNLLIDPDSQTRYTFKISGEDTGPVQEAKGKSVAVPLTFTNSYGEVVAYNVKGSSPLYLIYPGTVDALRDWYAGTQVVYVGSVPYIGIDEFYFIRT</sequence>
<accession>A0A8S5PXC7</accession>
<dbReference type="EMBL" id="BK015532">
    <property type="protein sequence ID" value="DAE11416.1"/>
    <property type="molecule type" value="Genomic_DNA"/>
</dbReference>
<protein>
    <submittedName>
        <fullName evidence="1">Uncharacterized protein</fullName>
    </submittedName>
</protein>
<organism evidence="1">
    <name type="scientific">Siphoviridae sp. ct4F219</name>
    <dbReference type="NCBI Taxonomy" id="2825329"/>
    <lineage>
        <taxon>Viruses</taxon>
        <taxon>Duplodnaviria</taxon>
        <taxon>Heunggongvirae</taxon>
        <taxon>Uroviricota</taxon>
        <taxon>Caudoviricetes</taxon>
    </lineage>
</organism>